<sequence>MSDASLTALLASDPYAGEPFSATGAAECARQLAAALAEDGPSGARWPSDADIARLIASMPPEELPWTALPGPAAAGTPAGSPAGTPAGVAVAGAAVAGAVAGFPFPMADPPWADPGQCDPAVSLLPGPADLGRVRAVRAAVPDLPEAPRPGNPAGLAWSPVAVADALAHLDPHRLGENDLLDFIHAANRLAAFARAMEDAALAVFSTRRPPLASETPDGANPEGGSQASPRQELDAAAHRSRYAGAEIMALHAVGIGTARQLLENAETLARNLPATTSLYRQGLLDTARIRAILAGVDNVPAAVQSLIEPLFLPGAARANPRALTRRIRRLAQLHNPEPLAERHERARAERRVWFTALPDGMAQLTAVLDAAPAKSLYDSLDAWARHAQREGSRAGGAPSTAATPTGRPSRSLNNYLADTFLDLIHQAFLHPVGHNPTPAGKDNNNSGGHPVPETWRTARIPVTISVTVPALTLLGRSGEPGHLEGYGPIPPDQARELAAGCYWWERLLTDPATRARLTVGRQRYHPPADIAAEVRRRDPVCTGIGCDHPAASCDLDHTIPFRMTTHGPDGTPLPKGDTSVENLRPRDPYCHQLKDNPDTGWTVQPLGPGQTITTTPTGRIYIHTQTEEPCPF</sequence>
<proteinExistence type="predicted"/>
<protein>
    <submittedName>
        <fullName evidence="3">DUF222 domain-containing protein</fullName>
    </submittedName>
</protein>
<evidence type="ECO:0000256" key="1">
    <source>
        <dbReference type="SAM" id="MobiDB-lite"/>
    </source>
</evidence>
<dbReference type="Pfam" id="PF02720">
    <property type="entry name" value="DUF222"/>
    <property type="match status" value="1"/>
</dbReference>
<evidence type="ECO:0000313" key="4">
    <source>
        <dbReference type="Proteomes" id="UP000543556"/>
    </source>
</evidence>
<dbReference type="EMBL" id="JAAMFM010000010">
    <property type="protein sequence ID" value="NVM95002.1"/>
    <property type="molecule type" value="Genomic_DNA"/>
</dbReference>
<dbReference type="CDD" id="cd00085">
    <property type="entry name" value="HNHc"/>
    <property type="match status" value="1"/>
</dbReference>
<feature type="region of interest" description="Disordered" evidence="1">
    <location>
        <begin position="389"/>
        <end position="411"/>
    </location>
</feature>
<feature type="domain" description="DUF222" evidence="2">
    <location>
        <begin position="246"/>
        <end position="539"/>
    </location>
</feature>
<dbReference type="InterPro" id="IPR003870">
    <property type="entry name" value="DUF222"/>
</dbReference>
<dbReference type="Proteomes" id="UP000543556">
    <property type="component" value="Unassembled WGS sequence"/>
</dbReference>
<reference evidence="3 4" key="1">
    <citation type="submission" date="2020-02" db="EMBL/GenBank/DDBJ databases">
        <title>Genome sequence of strain AETb3-4.</title>
        <authorList>
            <person name="Gao J."/>
            <person name="Zhang X."/>
        </authorList>
    </citation>
    <scope>NUCLEOTIDE SEQUENCE [LARGE SCALE GENOMIC DNA]</scope>
    <source>
        <strain evidence="3 4">AETb3-4</strain>
    </source>
</reference>
<accession>A0A7Y7LYJ2</accession>
<dbReference type="AlphaFoldDB" id="A0A7Y7LYJ2"/>
<evidence type="ECO:0000259" key="2">
    <source>
        <dbReference type="Pfam" id="PF02720"/>
    </source>
</evidence>
<name>A0A7Y7LYJ2_9MICC</name>
<keyword evidence="4" id="KW-1185">Reference proteome</keyword>
<comment type="caution">
    <text evidence="3">The sequence shown here is derived from an EMBL/GenBank/DDBJ whole genome shotgun (WGS) entry which is preliminary data.</text>
</comment>
<dbReference type="InterPro" id="IPR003615">
    <property type="entry name" value="HNH_nuc"/>
</dbReference>
<feature type="compositionally biased region" description="Low complexity" evidence="1">
    <location>
        <begin position="396"/>
        <end position="410"/>
    </location>
</feature>
<feature type="region of interest" description="Disordered" evidence="1">
    <location>
        <begin position="209"/>
        <end position="237"/>
    </location>
</feature>
<evidence type="ECO:0000313" key="3">
    <source>
        <dbReference type="EMBL" id="NVM95002.1"/>
    </source>
</evidence>
<gene>
    <name evidence="3" type="ORF">G6034_08765</name>
</gene>
<organism evidence="3 4">
    <name type="scientific">Arthrobacter wenxiniae</name>
    <dbReference type="NCBI Taxonomy" id="2713570"/>
    <lineage>
        <taxon>Bacteria</taxon>
        <taxon>Bacillati</taxon>
        <taxon>Actinomycetota</taxon>
        <taxon>Actinomycetes</taxon>
        <taxon>Micrococcales</taxon>
        <taxon>Micrococcaceae</taxon>
        <taxon>Arthrobacter</taxon>
    </lineage>
</organism>